<dbReference type="Pfam" id="PF04773">
    <property type="entry name" value="FecR"/>
    <property type="match status" value="1"/>
</dbReference>
<keyword evidence="1" id="KW-0812">Transmembrane</keyword>
<dbReference type="PIRSF" id="PIRSF018266">
    <property type="entry name" value="FecR"/>
    <property type="match status" value="1"/>
</dbReference>
<dbReference type="InterPro" id="IPR012373">
    <property type="entry name" value="Ferrdict_sens_TM"/>
</dbReference>
<evidence type="ECO:0000259" key="3">
    <source>
        <dbReference type="Pfam" id="PF16220"/>
    </source>
</evidence>
<feature type="domain" description="FecR N-terminal" evidence="3">
    <location>
        <begin position="16"/>
        <end position="57"/>
    </location>
</feature>
<reference evidence="5 6" key="1">
    <citation type="submission" date="2019-07" db="EMBL/GenBank/DDBJ databases">
        <title>Draft genome for Aliikangiella sp. M105.</title>
        <authorList>
            <person name="Wang G."/>
        </authorList>
    </citation>
    <scope>NUCLEOTIDE SEQUENCE [LARGE SCALE GENOMIC DNA]</scope>
    <source>
        <strain evidence="5 6">M105</strain>
    </source>
</reference>
<protein>
    <submittedName>
        <fullName evidence="5">DUF4974 domain-containing protein</fullName>
    </submittedName>
</protein>
<dbReference type="Proteomes" id="UP000315439">
    <property type="component" value="Unassembled WGS sequence"/>
</dbReference>
<evidence type="ECO:0000313" key="6">
    <source>
        <dbReference type="Proteomes" id="UP000315439"/>
    </source>
</evidence>
<evidence type="ECO:0000259" key="4">
    <source>
        <dbReference type="Pfam" id="PF16344"/>
    </source>
</evidence>
<dbReference type="OrthoDB" id="7032198at2"/>
<keyword evidence="1" id="KW-0472">Membrane</keyword>
<accession>A0A545UJE2</accession>
<sequence>MSEKLSSNQANDITAEACAWIAQIESEGMTSDDLAAFKEWIERSAAHKAEIRRLAQLSGEINILTEMASPLKDAAARQRELINPGHSSRVSKNYWSKNYFTAGIALATVLFFSFIFIIQQNDSLTTPQLYTTAVGGHREVILSDGTLLALNTDSEVEVDYNENRRKVRLLKGEAFFQVAHNSNRPFIVYAGKNSVRAVGTAFAVSLLPQTFELTVTEGKVELSDTAKDKPIVSEQKVTKTALLEPSKDSEQITDEPEKIYLSAGETLAYNPLDEKQIRTEQIKIVSEREIRRQLSWQDGLLDFSETPLIEVVEDLSRYTSLEIEILDPELRNMKFGGLFRTDELQALFDALETTFDIKVVKVNDKLVRLSRNSPIDS</sequence>
<comment type="caution">
    <text evidence="5">The sequence shown here is derived from an EMBL/GenBank/DDBJ whole genome shotgun (WGS) entry which is preliminary data.</text>
</comment>
<gene>
    <name evidence="5" type="ORF">FLL46_01470</name>
</gene>
<feature type="domain" description="Protein FecR C-terminal" evidence="4">
    <location>
        <begin position="301"/>
        <end position="365"/>
    </location>
</feature>
<dbReference type="Gene3D" id="2.60.120.1440">
    <property type="match status" value="1"/>
</dbReference>
<dbReference type="Pfam" id="PF16220">
    <property type="entry name" value="DUF4880"/>
    <property type="match status" value="1"/>
</dbReference>
<evidence type="ECO:0000259" key="2">
    <source>
        <dbReference type="Pfam" id="PF04773"/>
    </source>
</evidence>
<dbReference type="AlphaFoldDB" id="A0A545UJE2"/>
<dbReference type="RefSeq" id="WP_142891645.1">
    <property type="nucleotide sequence ID" value="NZ_ML660160.1"/>
</dbReference>
<dbReference type="Gene3D" id="3.55.50.30">
    <property type="match status" value="1"/>
</dbReference>
<name>A0A545UJE2_9GAMM</name>
<feature type="domain" description="FecR protein" evidence="2">
    <location>
        <begin position="130"/>
        <end position="221"/>
    </location>
</feature>
<dbReference type="PANTHER" id="PTHR30273">
    <property type="entry name" value="PERIPLASMIC SIGNAL SENSOR AND SIGMA FACTOR ACTIVATOR FECR-RELATED"/>
    <property type="match status" value="1"/>
</dbReference>
<proteinExistence type="predicted"/>
<dbReference type="InterPro" id="IPR032623">
    <property type="entry name" value="FecR_N"/>
</dbReference>
<evidence type="ECO:0000256" key="1">
    <source>
        <dbReference type="SAM" id="Phobius"/>
    </source>
</evidence>
<feature type="transmembrane region" description="Helical" evidence="1">
    <location>
        <begin position="99"/>
        <end position="118"/>
    </location>
</feature>
<dbReference type="InterPro" id="IPR006860">
    <property type="entry name" value="FecR"/>
</dbReference>
<dbReference type="Pfam" id="PF16344">
    <property type="entry name" value="FecR_C"/>
    <property type="match status" value="1"/>
</dbReference>
<dbReference type="PANTHER" id="PTHR30273:SF2">
    <property type="entry name" value="PROTEIN FECR"/>
    <property type="match status" value="1"/>
</dbReference>
<dbReference type="GO" id="GO:0016989">
    <property type="term" value="F:sigma factor antagonist activity"/>
    <property type="evidence" value="ECO:0007669"/>
    <property type="project" value="TreeGrafter"/>
</dbReference>
<dbReference type="EMBL" id="VIKS01000001">
    <property type="protein sequence ID" value="TQV89581.1"/>
    <property type="molecule type" value="Genomic_DNA"/>
</dbReference>
<keyword evidence="1" id="KW-1133">Transmembrane helix</keyword>
<dbReference type="InterPro" id="IPR032508">
    <property type="entry name" value="FecR_C"/>
</dbReference>
<evidence type="ECO:0000313" key="5">
    <source>
        <dbReference type="EMBL" id="TQV89581.1"/>
    </source>
</evidence>
<keyword evidence="6" id="KW-1185">Reference proteome</keyword>
<organism evidence="5 6">
    <name type="scientific">Aliikangiella coralliicola</name>
    <dbReference type="NCBI Taxonomy" id="2592383"/>
    <lineage>
        <taxon>Bacteria</taxon>
        <taxon>Pseudomonadati</taxon>
        <taxon>Pseudomonadota</taxon>
        <taxon>Gammaproteobacteria</taxon>
        <taxon>Oceanospirillales</taxon>
        <taxon>Pleioneaceae</taxon>
        <taxon>Aliikangiella</taxon>
    </lineage>
</organism>